<protein>
    <submittedName>
        <fullName evidence="2">Uncharacterized protein</fullName>
    </submittedName>
</protein>
<gene>
    <name evidence="2" type="ORF">BGW36DRAFT_456599</name>
</gene>
<evidence type="ECO:0000313" key="3">
    <source>
        <dbReference type="Proteomes" id="UP001201262"/>
    </source>
</evidence>
<keyword evidence="3" id="KW-1185">Reference proteome</keyword>
<proteinExistence type="predicted"/>
<comment type="caution">
    <text evidence="2">The sequence shown here is derived from an EMBL/GenBank/DDBJ whole genome shotgun (WGS) entry which is preliminary data.</text>
</comment>
<feature type="region of interest" description="Disordered" evidence="1">
    <location>
        <begin position="60"/>
        <end position="79"/>
    </location>
</feature>
<organism evidence="2 3">
    <name type="scientific">Talaromyces proteolyticus</name>
    <dbReference type="NCBI Taxonomy" id="1131652"/>
    <lineage>
        <taxon>Eukaryota</taxon>
        <taxon>Fungi</taxon>
        <taxon>Dikarya</taxon>
        <taxon>Ascomycota</taxon>
        <taxon>Pezizomycotina</taxon>
        <taxon>Eurotiomycetes</taxon>
        <taxon>Eurotiomycetidae</taxon>
        <taxon>Eurotiales</taxon>
        <taxon>Trichocomaceae</taxon>
        <taxon>Talaromyces</taxon>
        <taxon>Talaromyces sect. Bacilispori</taxon>
    </lineage>
</organism>
<evidence type="ECO:0000313" key="2">
    <source>
        <dbReference type="EMBL" id="KAH8705074.1"/>
    </source>
</evidence>
<feature type="compositionally biased region" description="Polar residues" evidence="1">
    <location>
        <begin position="224"/>
        <end position="233"/>
    </location>
</feature>
<feature type="region of interest" description="Disordered" evidence="1">
    <location>
        <begin position="1"/>
        <end position="25"/>
    </location>
</feature>
<sequence>MDSTDPISRSNSSERRCRSSPEPVMPTEFSIHLYNPDQIITVQYKPKTWNTQPSWEFEMPQQSFKQPSNSTLDQMESDPAASDITPKLKFVWRKDGSLSKDFACYLSGKTTTPGTRKKNKEPDITLSIFKALKELTLYEPNLYRVEMEDFKGLEVVLMLGAVVIRDIFFGPLKDAFNIANSSAPVNPVATGAVVPPSNKTSATTAPPRRPQVTIPVRESRPALAQQNTNPSTNRETDAENARMKQQRQAEEQQRRRRAEAEERQSRELLEAEKKRQQKKQADINKETERLKKLYGKEDEQSRRQKRPPQPPRSHTPGIVVHTSSPVHQARYSHYLPPTQNQQRPGPYMQSPGKHRPSQSTASFHAPPQPPRPQSSASFFGNGQRPPSSAQPVPQLKEKKSFFGFLRPSDNDDKSKLSKKRSSMF</sequence>
<dbReference type="AlphaFoldDB" id="A0AAD4L0Y0"/>
<feature type="compositionally biased region" description="Polar residues" evidence="1">
    <location>
        <begin position="60"/>
        <end position="74"/>
    </location>
</feature>
<evidence type="ECO:0000256" key="1">
    <source>
        <dbReference type="SAM" id="MobiDB-lite"/>
    </source>
</evidence>
<dbReference type="EMBL" id="JAJTJA010000001">
    <property type="protein sequence ID" value="KAH8705074.1"/>
    <property type="molecule type" value="Genomic_DNA"/>
</dbReference>
<dbReference type="RefSeq" id="XP_046077695.1">
    <property type="nucleotide sequence ID" value="XM_046221933.1"/>
</dbReference>
<name>A0AAD4L0Y0_9EURO</name>
<reference evidence="2" key="1">
    <citation type="submission" date="2021-12" db="EMBL/GenBank/DDBJ databases">
        <title>Convergent genome expansion in fungi linked to evolution of root-endophyte symbiosis.</title>
        <authorList>
            <consortium name="DOE Joint Genome Institute"/>
            <person name="Ke Y.-H."/>
            <person name="Bonito G."/>
            <person name="Liao H.-L."/>
            <person name="Looney B."/>
            <person name="Rojas-Flechas A."/>
            <person name="Nash J."/>
            <person name="Hameed K."/>
            <person name="Schadt C."/>
            <person name="Martin F."/>
            <person name="Crous P.W."/>
            <person name="Miettinen O."/>
            <person name="Magnuson J.K."/>
            <person name="Labbe J."/>
            <person name="Jacobson D."/>
            <person name="Doktycz M.J."/>
            <person name="Veneault-Fourrey C."/>
            <person name="Kuo A."/>
            <person name="Mondo S."/>
            <person name="Calhoun S."/>
            <person name="Riley R."/>
            <person name="Ohm R."/>
            <person name="LaButti K."/>
            <person name="Andreopoulos B."/>
            <person name="Pangilinan J."/>
            <person name="Nolan M."/>
            <person name="Tritt A."/>
            <person name="Clum A."/>
            <person name="Lipzen A."/>
            <person name="Daum C."/>
            <person name="Barry K."/>
            <person name="Grigoriev I.V."/>
            <person name="Vilgalys R."/>
        </authorList>
    </citation>
    <scope>NUCLEOTIDE SEQUENCE</scope>
    <source>
        <strain evidence="2">PMI_201</strain>
    </source>
</reference>
<dbReference type="Proteomes" id="UP001201262">
    <property type="component" value="Unassembled WGS sequence"/>
</dbReference>
<feature type="region of interest" description="Disordered" evidence="1">
    <location>
        <begin position="194"/>
        <end position="424"/>
    </location>
</feature>
<dbReference type="GeneID" id="70252220"/>
<feature type="compositionally biased region" description="Basic and acidic residues" evidence="1">
    <location>
        <begin position="234"/>
        <end position="302"/>
    </location>
</feature>
<accession>A0AAD4L0Y0</accession>